<evidence type="ECO:0000256" key="2">
    <source>
        <dbReference type="ARBA" id="ARBA00032904"/>
    </source>
</evidence>
<comment type="caution">
    <text evidence="3">Lacks conserved residue(s) required for the propagation of feature annotation.</text>
</comment>
<organism evidence="6 7">
    <name type="scientific">Lysinibacillus telephonicus</name>
    <dbReference type="NCBI Taxonomy" id="1714840"/>
    <lineage>
        <taxon>Bacteria</taxon>
        <taxon>Bacillati</taxon>
        <taxon>Bacillota</taxon>
        <taxon>Bacilli</taxon>
        <taxon>Bacillales</taxon>
        <taxon>Bacillaceae</taxon>
        <taxon>Lysinibacillus</taxon>
    </lineage>
</organism>
<dbReference type="PROSITE" id="PS51160">
    <property type="entry name" value="ACYLPHOSPHATASE_3"/>
    <property type="match status" value="1"/>
</dbReference>
<dbReference type="Pfam" id="PF00708">
    <property type="entry name" value="Acylphosphatase"/>
    <property type="match status" value="1"/>
</dbReference>
<dbReference type="Proteomes" id="UP000276349">
    <property type="component" value="Unassembled WGS sequence"/>
</dbReference>
<evidence type="ECO:0000313" key="7">
    <source>
        <dbReference type="Proteomes" id="UP000276349"/>
    </source>
</evidence>
<evidence type="ECO:0000256" key="1">
    <source>
        <dbReference type="ARBA" id="ARBA00015991"/>
    </source>
</evidence>
<evidence type="ECO:0000256" key="4">
    <source>
        <dbReference type="RuleBase" id="RU004168"/>
    </source>
</evidence>
<comment type="caution">
    <text evidence="6">The sequence shown here is derived from an EMBL/GenBank/DDBJ whole genome shotgun (WGS) entry which is preliminary data.</text>
</comment>
<gene>
    <name evidence="6" type="ORF">EKG35_18470</name>
</gene>
<proteinExistence type="inferred from homology"/>
<dbReference type="SUPFAM" id="SSF54975">
    <property type="entry name" value="Acylphosphatase/BLUF domain-like"/>
    <property type="match status" value="1"/>
</dbReference>
<dbReference type="InterPro" id="IPR001792">
    <property type="entry name" value="Acylphosphatase-like_dom"/>
</dbReference>
<accession>A0A431UEZ3</accession>
<keyword evidence="7" id="KW-1185">Reference proteome</keyword>
<dbReference type="InterPro" id="IPR036046">
    <property type="entry name" value="Acylphosphatase-like_dom_sf"/>
</dbReference>
<sequence>MKRAHIIFFGDVTGTGYRFFIKQKAIELGLKGYCKINHHKQIELEIEGKNNSIDEFLKFVEKGVSLQAKSNSFTVEIYDDLKGFITMDSDIV</sequence>
<feature type="domain" description="Acylphosphatase-like" evidence="5">
    <location>
        <begin position="3"/>
        <end position="92"/>
    </location>
</feature>
<evidence type="ECO:0000313" key="6">
    <source>
        <dbReference type="EMBL" id="RTQ87860.1"/>
    </source>
</evidence>
<dbReference type="EMBL" id="RXNR01000086">
    <property type="protein sequence ID" value="RTQ87860.1"/>
    <property type="molecule type" value="Genomic_DNA"/>
</dbReference>
<dbReference type="RefSeq" id="WP_126296023.1">
    <property type="nucleotide sequence ID" value="NZ_CP155468.1"/>
</dbReference>
<name>A0A431UEZ3_9BACI</name>
<evidence type="ECO:0000256" key="3">
    <source>
        <dbReference type="PROSITE-ProRule" id="PRU00520"/>
    </source>
</evidence>
<dbReference type="Gene3D" id="3.30.70.100">
    <property type="match status" value="1"/>
</dbReference>
<reference evidence="6 7" key="1">
    <citation type="submission" date="2018-12" db="EMBL/GenBank/DDBJ databases">
        <authorList>
            <person name="Yu L."/>
        </authorList>
    </citation>
    <scope>NUCLEOTIDE SEQUENCE [LARGE SCALE GENOMIC DNA]</scope>
    <source>
        <strain evidence="6 7">S5H2222</strain>
    </source>
</reference>
<dbReference type="AlphaFoldDB" id="A0A431UEZ3"/>
<dbReference type="OrthoDB" id="9808093at2"/>
<protein>
    <recommendedName>
        <fullName evidence="1">Acylphosphatase</fullName>
    </recommendedName>
    <alternativeName>
        <fullName evidence="2">Acylphosphate phosphohydrolase</fullName>
    </alternativeName>
</protein>
<evidence type="ECO:0000259" key="5">
    <source>
        <dbReference type="PROSITE" id="PS51160"/>
    </source>
</evidence>
<comment type="similarity">
    <text evidence="4">Belongs to the acylphosphatase family.</text>
</comment>